<dbReference type="GO" id="GO:0003700">
    <property type="term" value="F:DNA-binding transcription factor activity"/>
    <property type="evidence" value="ECO:0007669"/>
    <property type="project" value="TreeGrafter"/>
</dbReference>
<evidence type="ECO:0000313" key="3">
    <source>
        <dbReference type="EMBL" id="THG32117.1"/>
    </source>
</evidence>
<dbReference type="PANTHER" id="PTHR46797">
    <property type="entry name" value="HTH-TYPE TRANSCRIPTIONAL REGULATOR"/>
    <property type="match status" value="1"/>
</dbReference>
<dbReference type="InterPro" id="IPR014710">
    <property type="entry name" value="RmlC-like_jellyroll"/>
</dbReference>
<organism evidence="3 4">
    <name type="scientific">Orlajensenia flava</name>
    <dbReference type="NCBI Taxonomy" id="2565934"/>
    <lineage>
        <taxon>Bacteria</taxon>
        <taxon>Bacillati</taxon>
        <taxon>Actinomycetota</taxon>
        <taxon>Actinomycetes</taxon>
        <taxon>Micrococcales</taxon>
        <taxon>Microbacteriaceae</taxon>
        <taxon>Orlajensenia</taxon>
    </lineage>
</organism>
<dbReference type="SUPFAM" id="SSF51182">
    <property type="entry name" value="RmlC-like cupins"/>
    <property type="match status" value="1"/>
</dbReference>
<protein>
    <submittedName>
        <fullName evidence="3">Helix-turn-helix transcriptional regulator</fullName>
    </submittedName>
</protein>
<dbReference type="Pfam" id="PF01381">
    <property type="entry name" value="HTH_3"/>
    <property type="match status" value="1"/>
</dbReference>
<dbReference type="Gene3D" id="2.60.120.10">
    <property type="entry name" value="Jelly Rolls"/>
    <property type="match status" value="1"/>
</dbReference>
<keyword evidence="1" id="KW-0238">DNA-binding</keyword>
<dbReference type="GO" id="GO:0003677">
    <property type="term" value="F:DNA binding"/>
    <property type="evidence" value="ECO:0007669"/>
    <property type="project" value="UniProtKB-KW"/>
</dbReference>
<accession>A0A4V3WTI5</accession>
<dbReference type="PROSITE" id="PS50943">
    <property type="entry name" value="HTH_CROC1"/>
    <property type="match status" value="1"/>
</dbReference>
<dbReference type="InterPro" id="IPR013096">
    <property type="entry name" value="Cupin_2"/>
</dbReference>
<dbReference type="PANTHER" id="PTHR46797:SF1">
    <property type="entry name" value="METHYLPHOSPHONATE SYNTHASE"/>
    <property type="match status" value="1"/>
</dbReference>
<dbReference type="InterPro" id="IPR050807">
    <property type="entry name" value="TransReg_Diox_bact_type"/>
</dbReference>
<gene>
    <name evidence="3" type="ORF">E6C70_13300</name>
</gene>
<dbReference type="InterPro" id="IPR011051">
    <property type="entry name" value="RmlC_Cupin_sf"/>
</dbReference>
<proteinExistence type="predicted"/>
<evidence type="ECO:0000313" key="4">
    <source>
        <dbReference type="Proteomes" id="UP000307380"/>
    </source>
</evidence>
<name>A0A4V3WTI5_9MICO</name>
<dbReference type="Pfam" id="PF07883">
    <property type="entry name" value="Cupin_2"/>
    <property type="match status" value="1"/>
</dbReference>
<dbReference type="CDD" id="cd02209">
    <property type="entry name" value="cupin_XRE_C"/>
    <property type="match status" value="1"/>
</dbReference>
<dbReference type="AlphaFoldDB" id="A0A4V3WTI5"/>
<dbReference type="InterPro" id="IPR001387">
    <property type="entry name" value="Cro/C1-type_HTH"/>
</dbReference>
<dbReference type="OrthoDB" id="513181at2"/>
<sequence length="204" mass="22185">MASAFAESAKEAAVTDTTLDKVAGRLRALRQWRELTLADLSEQTGISVSTLSRLESGARKPALDLLMRLAGVYRVSLDDLVGAPQIADPRIRPRPFYRNGRAIIPLTRDNPDVSAFKIVLPGHDPDAPVEQRAHEGYDWVYVLSGRVRLALGDEEIVLDAGEAAEFDTRLPHGHASASQEPAEIISLLSTQGERVHVRAASAES</sequence>
<dbReference type="CDD" id="cd00093">
    <property type="entry name" value="HTH_XRE"/>
    <property type="match status" value="1"/>
</dbReference>
<keyword evidence="4" id="KW-1185">Reference proteome</keyword>
<dbReference type="Proteomes" id="UP000307380">
    <property type="component" value="Unassembled WGS sequence"/>
</dbReference>
<dbReference type="GO" id="GO:0005829">
    <property type="term" value="C:cytosol"/>
    <property type="evidence" value="ECO:0007669"/>
    <property type="project" value="TreeGrafter"/>
</dbReference>
<feature type="domain" description="HTH cro/C1-type" evidence="2">
    <location>
        <begin position="26"/>
        <end position="80"/>
    </location>
</feature>
<comment type="caution">
    <text evidence="3">The sequence shown here is derived from an EMBL/GenBank/DDBJ whole genome shotgun (WGS) entry which is preliminary data.</text>
</comment>
<dbReference type="SUPFAM" id="SSF47413">
    <property type="entry name" value="lambda repressor-like DNA-binding domains"/>
    <property type="match status" value="1"/>
</dbReference>
<evidence type="ECO:0000256" key="1">
    <source>
        <dbReference type="ARBA" id="ARBA00023125"/>
    </source>
</evidence>
<reference evidence="3 4" key="1">
    <citation type="submission" date="2019-04" db="EMBL/GenBank/DDBJ databases">
        <authorList>
            <person name="Jiang L."/>
        </authorList>
    </citation>
    <scope>NUCLEOTIDE SEQUENCE [LARGE SCALE GENOMIC DNA]</scope>
    <source>
        <strain evidence="3 4">YIM 131861</strain>
    </source>
</reference>
<dbReference type="InterPro" id="IPR010982">
    <property type="entry name" value="Lambda_DNA-bd_dom_sf"/>
</dbReference>
<dbReference type="SMART" id="SM00530">
    <property type="entry name" value="HTH_XRE"/>
    <property type="match status" value="1"/>
</dbReference>
<evidence type="ECO:0000259" key="2">
    <source>
        <dbReference type="PROSITE" id="PS50943"/>
    </source>
</evidence>
<dbReference type="EMBL" id="SSSN01000010">
    <property type="protein sequence ID" value="THG32117.1"/>
    <property type="molecule type" value="Genomic_DNA"/>
</dbReference>
<dbReference type="Gene3D" id="1.10.260.40">
    <property type="entry name" value="lambda repressor-like DNA-binding domains"/>
    <property type="match status" value="1"/>
</dbReference>